<comment type="subunit">
    <text evidence="2">UreD, UreF and UreG form a complex that acts as a GTP-hydrolysis-dependent molecular chaperone, activating the urease apoprotein by helping to assemble the nickel containing metallocenter of UreC. The UreE protein probably delivers the nickel.</text>
</comment>
<gene>
    <name evidence="2" type="primary">ureD</name>
    <name evidence="4" type="ORF">EV189_0942</name>
</gene>
<dbReference type="Proteomes" id="UP000293638">
    <property type="component" value="Unassembled WGS sequence"/>
</dbReference>
<evidence type="ECO:0000256" key="1">
    <source>
        <dbReference type="ARBA" id="ARBA00023186"/>
    </source>
</evidence>
<dbReference type="GO" id="GO:0016151">
    <property type="term" value="F:nickel cation binding"/>
    <property type="evidence" value="ECO:0007669"/>
    <property type="project" value="UniProtKB-UniRule"/>
</dbReference>
<feature type="region of interest" description="Disordered" evidence="3">
    <location>
        <begin position="237"/>
        <end position="260"/>
    </location>
</feature>
<organism evidence="4 5">
    <name type="scientific">Motilibacter rhizosphaerae</name>
    <dbReference type="NCBI Taxonomy" id="598652"/>
    <lineage>
        <taxon>Bacteria</taxon>
        <taxon>Bacillati</taxon>
        <taxon>Actinomycetota</taxon>
        <taxon>Actinomycetes</taxon>
        <taxon>Motilibacterales</taxon>
        <taxon>Motilibacteraceae</taxon>
        <taxon>Motilibacter</taxon>
    </lineage>
</organism>
<comment type="similarity">
    <text evidence="2">Belongs to the UreD family.</text>
</comment>
<keyword evidence="2" id="KW-0963">Cytoplasm</keyword>
<reference evidence="4 5" key="1">
    <citation type="submission" date="2019-02" db="EMBL/GenBank/DDBJ databases">
        <title>Genomic Encyclopedia of Type Strains, Phase IV (KMG-IV): sequencing the most valuable type-strain genomes for metagenomic binning, comparative biology and taxonomic classification.</title>
        <authorList>
            <person name="Goeker M."/>
        </authorList>
    </citation>
    <scope>NUCLEOTIDE SEQUENCE [LARGE SCALE GENOMIC DNA]</scope>
    <source>
        <strain evidence="4 5">DSM 45622</strain>
    </source>
</reference>
<dbReference type="Pfam" id="PF01774">
    <property type="entry name" value="UreD"/>
    <property type="match status" value="1"/>
</dbReference>
<dbReference type="InterPro" id="IPR002669">
    <property type="entry name" value="UreD"/>
</dbReference>
<dbReference type="AlphaFoldDB" id="A0A4Q7NWT2"/>
<accession>A0A4Q7NWT2</accession>
<evidence type="ECO:0000256" key="2">
    <source>
        <dbReference type="HAMAP-Rule" id="MF_01384"/>
    </source>
</evidence>
<evidence type="ECO:0000256" key="3">
    <source>
        <dbReference type="SAM" id="MobiDB-lite"/>
    </source>
</evidence>
<dbReference type="RefSeq" id="WP_165400127.1">
    <property type="nucleotide sequence ID" value="NZ_SGXD01000001.1"/>
</dbReference>
<keyword evidence="2" id="KW-0996">Nickel insertion</keyword>
<evidence type="ECO:0000313" key="5">
    <source>
        <dbReference type="Proteomes" id="UP000293638"/>
    </source>
</evidence>
<dbReference type="GO" id="GO:0005737">
    <property type="term" value="C:cytoplasm"/>
    <property type="evidence" value="ECO:0007669"/>
    <property type="project" value="UniProtKB-SubCell"/>
</dbReference>
<protein>
    <recommendedName>
        <fullName evidence="2">Urease accessory protein UreD</fullName>
    </recommendedName>
</protein>
<dbReference type="EMBL" id="SGXD01000001">
    <property type="protein sequence ID" value="RZS91695.1"/>
    <property type="molecule type" value="Genomic_DNA"/>
</dbReference>
<dbReference type="HAMAP" id="MF_01384">
    <property type="entry name" value="UreD"/>
    <property type="match status" value="1"/>
</dbReference>
<sequence>MRASATLVAELVHGETRVTTLACEPPLVARTTGPGRIHLVAAAGGPCRGDDLTLHVRVGPGASLEVCSTGATVALRGRVDDASVWRTSIEVAEGATLVWTPEPTVAAAGCRHVADTRVRLAADASLVLREELVTGRTGEDPGGDLTAALRVERAGVAVYDQEMAVGPAAPVLGAYRAVGALVAVGQPAPPAARLLGGLGFVAPLAAPDAWAATAVAPDAAALRRLLSLGVPRQRDVRRGVGPDVPLHELPGQPREAREHC</sequence>
<keyword evidence="1 2" id="KW-0143">Chaperone</keyword>
<comment type="subcellular location">
    <subcellularLocation>
        <location evidence="2">Cytoplasm</location>
    </subcellularLocation>
</comment>
<name>A0A4Q7NWT2_9ACTN</name>
<evidence type="ECO:0000313" key="4">
    <source>
        <dbReference type="EMBL" id="RZS91695.1"/>
    </source>
</evidence>
<comment type="function">
    <text evidence="2">Required for maturation of urease via the functional incorporation of the urease nickel metallocenter.</text>
</comment>
<proteinExistence type="inferred from homology"/>
<keyword evidence="5" id="KW-1185">Reference proteome</keyword>
<comment type="caution">
    <text evidence="4">The sequence shown here is derived from an EMBL/GenBank/DDBJ whole genome shotgun (WGS) entry which is preliminary data.</text>
</comment>